<sequence length="122" mass="13820">MEDVFQDLARPYENPLGQPESRKVGFLDPYTARRLETLYKQLKGLSETNPNDVKAVKRVTQAIVRVLNPTDPFGLEEDEPEDTPTGRVKEDGAGEKRPHDVVSQEESKQDQAGTDSPKHLFW</sequence>
<evidence type="ECO:0000313" key="3">
    <source>
        <dbReference type="Proteomes" id="UP000319257"/>
    </source>
</evidence>
<dbReference type="Proteomes" id="UP000319257">
    <property type="component" value="Unassembled WGS sequence"/>
</dbReference>
<feature type="region of interest" description="Disordered" evidence="1">
    <location>
        <begin position="68"/>
        <end position="122"/>
    </location>
</feature>
<dbReference type="GeneID" id="41978308"/>
<comment type="caution">
    <text evidence="2">The sequence shown here is derived from an EMBL/GenBank/DDBJ whole genome shotgun (WGS) entry which is preliminary data.</text>
</comment>
<evidence type="ECO:0000313" key="2">
    <source>
        <dbReference type="EMBL" id="TPX07267.1"/>
    </source>
</evidence>
<feature type="region of interest" description="Disordered" evidence="1">
    <location>
        <begin position="1"/>
        <end position="23"/>
    </location>
</feature>
<reference evidence="2 3" key="1">
    <citation type="submission" date="2019-06" db="EMBL/GenBank/DDBJ databases">
        <title>Draft genome sequence of the filamentous fungus Phialemoniopsis curvata isolated from diesel fuel.</title>
        <authorList>
            <person name="Varaljay V.A."/>
            <person name="Lyon W.J."/>
            <person name="Crouch A.L."/>
            <person name="Drake C.E."/>
            <person name="Hollomon J.M."/>
            <person name="Nadeau L.J."/>
            <person name="Nunn H.S."/>
            <person name="Stevenson B.S."/>
            <person name="Bojanowski C.L."/>
            <person name="Crookes-Goodson W.J."/>
        </authorList>
    </citation>
    <scope>NUCLEOTIDE SEQUENCE [LARGE SCALE GENOMIC DNA]</scope>
    <source>
        <strain evidence="2 3">D216</strain>
    </source>
</reference>
<feature type="compositionally biased region" description="Basic and acidic residues" evidence="1">
    <location>
        <begin position="87"/>
        <end position="109"/>
    </location>
</feature>
<gene>
    <name evidence="2" type="ORF">E0L32_010861</name>
</gene>
<name>A0A507AK10_9PEZI</name>
<protein>
    <submittedName>
        <fullName evidence="2">Uncharacterized protein</fullName>
    </submittedName>
</protein>
<evidence type="ECO:0000256" key="1">
    <source>
        <dbReference type="SAM" id="MobiDB-lite"/>
    </source>
</evidence>
<dbReference type="InParanoid" id="A0A507AK10"/>
<organism evidence="2 3">
    <name type="scientific">Thyridium curvatum</name>
    <dbReference type="NCBI Taxonomy" id="1093900"/>
    <lineage>
        <taxon>Eukaryota</taxon>
        <taxon>Fungi</taxon>
        <taxon>Dikarya</taxon>
        <taxon>Ascomycota</taxon>
        <taxon>Pezizomycotina</taxon>
        <taxon>Sordariomycetes</taxon>
        <taxon>Sordariomycetidae</taxon>
        <taxon>Thyridiales</taxon>
        <taxon>Thyridiaceae</taxon>
        <taxon>Thyridium</taxon>
    </lineage>
</organism>
<dbReference type="EMBL" id="SKBQ01000092">
    <property type="protein sequence ID" value="TPX07267.1"/>
    <property type="molecule type" value="Genomic_DNA"/>
</dbReference>
<accession>A0A507AK10</accession>
<dbReference type="RefSeq" id="XP_030988978.1">
    <property type="nucleotide sequence ID" value="XM_031133525.1"/>
</dbReference>
<keyword evidence="3" id="KW-1185">Reference proteome</keyword>
<dbReference type="AlphaFoldDB" id="A0A507AK10"/>
<proteinExistence type="predicted"/>